<feature type="domain" description="Protein kinase" evidence="2">
    <location>
        <begin position="12"/>
        <end position="274"/>
    </location>
</feature>
<evidence type="ECO:0000256" key="1">
    <source>
        <dbReference type="SAM" id="MobiDB-lite"/>
    </source>
</evidence>
<dbReference type="InterPro" id="IPR000719">
    <property type="entry name" value="Prot_kinase_dom"/>
</dbReference>
<dbReference type="Pfam" id="PF00069">
    <property type="entry name" value="Pkinase"/>
    <property type="match status" value="1"/>
</dbReference>
<dbReference type="KEGG" id="acry:AC20117_15370"/>
<dbReference type="PANTHER" id="PTHR43102:SF2">
    <property type="entry name" value="GAF DOMAIN-CONTAINING PROTEIN"/>
    <property type="match status" value="1"/>
</dbReference>
<keyword evidence="3" id="KW-0418">Kinase</keyword>
<dbReference type="SUPFAM" id="SSF55781">
    <property type="entry name" value="GAF domain-like"/>
    <property type="match status" value="1"/>
</dbReference>
<dbReference type="SMART" id="SM00065">
    <property type="entry name" value="GAF"/>
    <property type="match status" value="1"/>
</dbReference>
<feature type="region of interest" description="Disordered" evidence="1">
    <location>
        <begin position="177"/>
        <end position="196"/>
    </location>
</feature>
<keyword evidence="4" id="KW-1185">Reference proteome</keyword>
<keyword evidence="3" id="KW-0723">Serine/threonine-protein kinase</keyword>
<dbReference type="STRING" id="37928.SAMN04489742_0382"/>
<dbReference type="SMART" id="SM00220">
    <property type="entry name" value="S_TKc"/>
    <property type="match status" value="1"/>
</dbReference>
<dbReference type="InterPro" id="IPR008271">
    <property type="entry name" value="Ser/Thr_kinase_AS"/>
</dbReference>
<sequence>MIESGHLLGGRYRIEELVGRGGQSSVYRAVDQLLERDVAVKVFHEGRHGDAAQARRQESEVRILAGMSHHALVTLFDVGMDPTNASVSYLVMELVTGPDLRRRSAQSPLPLAHVALIGHDIADGLAYIHHHGIVHRDVKPANILLVDYNHQDQRPRAKLSDFGVAMILGDDGRDDGIASGTPQYLSPEQAAGEPVGPSSDVYSLGLVLLEVLTGEVAFPGAPIQSAVARLLHPPHVPASLAPRWAGLLTSMLSREPASRPSALEVSLALRQEIVQGAGRRRAASFRSDSEESRMQAVHRYRILDTLPDGMFDRVAAIAARVFSVPVAIVSIVDHDRIWFKTHHGTDVQQIGKDPGLCASAILQDGPWIIPDATTDPRSLANPLVAGEFGLQFYAGVPLRTPDGYNLGTLCVIDREPREFTEDDARTLEDLAAIVMNDLELRLQTRQSIATRKRAPAMA</sequence>
<dbReference type="SUPFAM" id="SSF56112">
    <property type="entry name" value="Protein kinase-like (PK-like)"/>
    <property type="match status" value="1"/>
</dbReference>
<dbReference type="RefSeq" id="WP_074698922.1">
    <property type="nucleotide sequence ID" value="NZ_CP018863.1"/>
</dbReference>
<dbReference type="Gene3D" id="3.30.200.20">
    <property type="entry name" value="Phosphorylase Kinase, domain 1"/>
    <property type="match status" value="1"/>
</dbReference>
<evidence type="ECO:0000313" key="3">
    <source>
        <dbReference type="EMBL" id="SDQ27220.1"/>
    </source>
</evidence>
<proteinExistence type="predicted"/>
<protein>
    <submittedName>
        <fullName evidence="3">Serine/threonine protein kinase</fullName>
    </submittedName>
</protein>
<keyword evidence="3" id="KW-0808">Transferase</keyword>
<dbReference type="EMBL" id="FNKH01000002">
    <property type="protein sequence ID" value="SDQ27220.1"/>
    <property type="molecule type" value="Genomic_DNA"/>
</dbReference>
<dbReference type="CDD" id="cd14014">
    <property type="entry name" value="STKc_PknB_like"/>
    <property type="match status" value="1"/>
</dbReference>
<dbReference type="GO" id="GO:0004674">
    <property type="term" value="F:protein serine/threonine kinase activity"/>
    <property type="evidence" value="ECO:0007669"/>
    <property type="project" value="UniProtKB-KW"/>
</dbReference>
<dbReference type="InterPro" id="IPR003018">
    <property type="entry name" value="GAF"/>
</dbReference>
<dbReference type="PROSITE" id="PS00108">
    <property type="entry name" value="PROTEIN_KINASE_ST"/>
    <property type="match status" value="1"/>
</dbReference>
<name>A0A1H0ZIE8_9MICC</name>
<reference evidence="3 4" key="1">
    <citation type="submission" date="2016-10" db="EMBL/GenBank/DDBJ databases">
        <authorList>
            <person name="de Groot N.N."/>
        </authorList>
    </citation>
    <scope>NUCLEOTIDE SEQUENCE [LARGE SCALE GENOMIC DNA]</scope>
    <source>
        <strain evidence="3 4">DSM 20117</strain>
    </source>
</reference>
<dbReference type="GO" id="GO:0005524">
    <property type="term" value="F:ATP binding"/>
    <property type="evidence" value="ECO:0007669"/>
    <property type="project" value="InterPro"/>
</dbReference>
<dbReference type="Pfam" id="PF01590">
    <property type="entry name" value="GAF"/>
    <property type="match status" value="1"/>
</dbReference>
<dbReference type="Gene3D" id="1.10.510.10">
    <property type="entry name" value="Transferase(Phosphotransferase) domain 1"/>
    <property type="match status" value="1"/>
</dbReference>
<dbReference type="AlphaFoldDB" id="A0A1H0ZIE8"/>
<dbReference type="InterPro" id="IPR011009">
    <property type="entry name" value="Kinase-like_dom_sf"/>
</dbReference>
<dbReference type="Gene3D" id="3.30.450.40">
    <property type="match status" value="1"/>
</dbReference>
<dbReference type="InterPro" id="IPR029016">
    <property type="entry name" value="GAF-like_dom_sf"/>
</dbReference>
<organism evidence="3 4">
    <name type="scientific">Crystallibacter crystallopoietes</name>
    <dbReference type="NCBI Taxonomy" id="37928"/>
    <lineage>
        <taxon>Bacteria</taxon>
        <taxon>Bacillati</taxon>
        <taxon>Actinomycetota</taxon>
        <taxon>Actinomycetes</taxon>
        <taxon>Micrococcales</taxon>
        <taxon>Micrococcaceae</taxon>
        <taxon>Crystallibacter</taxon>
    </lineage>
</organism>
<dbReference type="PROSITE" id="PS50011">
    <property type="entry name" value="PROTEIN_KINASE_DOM"/>
    <property type="match status" value="1"/>
</dbReference>
<gene>
    <name evidence="3" type="ORF">SAMN04489742_0382</name>
</gene>
<dbReference type="Proteomes" id="UP000181917">
    <property type="component" value="Unassembled WGS sequence"/>
</dbReference>
<evidence type="ECO:0000313" key="4">
    <source>
        <dbReference type="Proteomes" id="UP000181917"/>
    </source>
</evidence>
<dbReference type="OrthoDB" id="9762169at2"/>
<dbReference type="PANTHER" id="PTHR43102">
    <property type="entry name" value="SLR1143 PROTEIN"/>
    <property type="match status" value="1"/>
</dbReference>
<evidence type="ECO:0000259" key="2">
    <source>
        <dbReference type="PROSITE" id="PS50011"/>
    </source>
</evidence>
<accession>A0A1H0ZIE8</accession>